<proteinExistence type="inferred from homology"/>
<evidence type="ECO:0000256" key="2">
    <source>
        <dbReference type="ARBA" id="ARBA00008520"/>
    </source>
</evidence>
<keyword evidence="7" id="KW-1185">Reference proteome</keyword>
<dbReference type="PANTHER" id="PTHR43649:SF31">
    <property type="entry name" value="SN-GLYCEROL-3-PHOSPHATE-BINDING PERIPLASMIC PROTEIN UGPB"/>
    <property type="match status" value="1"/>
</dbReference>
<gene>
    <name evidence="6" type="ORF">D1B31_22535</name>
</gene>
<evidence type="ECO:0000256" key="3">
    <source>
        <dbReference type="ARBA" id="ARBA00022448"/>
    </source>
</evidence>
<comment type="subcellular location">
    <subcellularLocation>
        <location evidence="1">Cell envelope</location>
    </subcellularLocation>
</comment>
<dbReference type="AlphaFoldDB" id="A0A417YEQ5"/>
<protein>
    <submittedName>
        <fullName evidence="6">Extracellular solute-binding protein</fullName>
    </submittedName>
</protein>
<dbReference type="InterPro" id="IPR050490">
    <property type="entry name" value="Bact_solute-bd_prot1"/>
</dbReference>
<dbReference type="Proteomes" id="UP000284416">
    <property type="component" value="Unassembled WGS sequence"/>
</dbReference>
<reference evidence="6 7" key="1">
    <citation type="journal article" date="2017" name="Int. J. Syst. Evol. Microbiol.">
        <title>Bacillus notoginsengisoli sp. nov., a novel bacterium isolated from the rhizosphere of Panax notoginseng.</title>
        <authorList>
            <person name="Zhang M.Y."/>
            <person name="Cheng J."/>
            <person name="Cai Y."/>
            <person name="Zhang T.Y."/>
            <person name="Wu Y.Y."/>
            <person name="Manikprabhu D."/>
            <person name="Li W.J."/>
            <person name="Zhang Y.X."/>
        </authorList>
    </citation>
    <scope>NUCLEOTIDE SEQUENCE [LARGE SCALE GENOMIC DNA]</scope>
    <source>
        <strain evidence="6 7">JCM 30743</strain>
    </source>
</reference>
<dbReference type="InterPro" id="IPR006059">
    <property type="entry name" value="SBP"/>
</dbReference>
<dbReference type="OrthoDB" id="9795467at2"/>
<keyword evidence="3" id="KW-0813">Transport</keyword>
<keyword evidence="4 5" id="KW-0732">Signal</keyword>
<dbReference type="PROSITE" id="PS51257">
    <property type="entry name" value="PROKAR_LIPOPROTEIN"/>
    <property type="match status" value="1"/>
</dbReference>
<name>A0A417YEQ5_9BACI</name>
<sequence>MKKILLVGITFMLLIFVAAGCNQKSNSASDTKKGEKVELTWYFPIAVGGPLTKIIEKMAEDFTKENPDIVIKPVYTGTYDETMTKVQTAIQGKTSPDLAVLLSTELYTLLDMKAITPLDEFFTGSASKKADSFYPAFMENSQTDGKTYSLPFQRSTIVLYYNKDAFAKAGLDKEQPPKNWDELVEYGKKLVDSGMKAGVEIPSTNFQYWMFQALALQNGKNLMSDDGKKVYFDTPENEEALQFMMNLAQKHKISPNGVIDWATAPSDFLEGNTAMLYHTTGNLTNIKNNAKFDFGVAFLPAGKNYGSPTGGGNFYIFKDISKEKKEAAWKFIDWATQPERAAQWSIDTGYVATSKAAYETDVMKEYVESFPQAVVARDQLEHASAELSTHNNGKVYKIINDNIQAAITGKASAKEALKKAQEEADQVLKPYKK</sequence>
<dbReference type="Pfam" id="PF13416">
    <property type="entry name" value="SBP_bac_8"/>
    <property type="match status" value="1"/>
</dbReference>
<evidence type="ECO:0000256" key="4">
    <source>
        <dbReference type="ARBA" id="ARBA00022729"/>
    </source>
</evidence>
<evidence type="ECO:0000256" key="1">
    <source>
        <dbReference type="ARBA" id="ARBA00004196"/>
    </source>
</evidence>
<comment type="caution">
    <text evidence="6">The sequence shown here is derived from an EMBL/GenBank/DDBJ whole genome shotgun (WGS) entry which is preliminary data.</text>
</comment>
<dbReference type="CDD" id="cd14748">
    <property type="entry name" value="PBP2_UgpB"/>
    <property type="match status" value="1"/>
</dbReference>
<dbReference type="SUPFAM" id="SSF53850">
    <property type="entry name" value="Periplasmic binding protein-like II"/>
    <property type="match status" value="1"/>
</dbReference>
<comment type="similarity">
    <text evidence="2">Belongs to the bacterial solute-binding protein 1 family.</text>
</comment>
<dbReference type="EMBL" id="QWEG01000024">
    <property type="protein sequence ID" value="RHW31168.1"/>
    <property type="molecule type" value="Genomic_DNA"/>
</dbReference>
<dbReference type="RefSeq" id="WP_118924709.1">
    <property type="nucleotide sequence ID" value="NZ_QWEG01000024.1"/>
</dbReference>
<evidence type="ECO:0000256" key="5">
    <source>
        <dbReference type="SAM" id="SignalP"/>
    </source>
</evidence>
<dbReference type="PANTHER" id="PTHR43649">
    <property type="entry name" value="ARABINOSE-BINDING PROTEIN-RELATED"/>
    <property type="match status" value="1"/>
</dbReference>
<feature type="signal peptide" evidence="5">
    <location>
        <begin position="1"/>
        <end position="20"/>
    </location>
</feature>
<feature type="chain" id="PRO_5039400943" evidence="5">
    <location>
        <begin position="21"/>
        <end position="433"/>
    </location>
</feature>
<accession>A0A417YEQ5</accession>
<dbReference type="GO" id="GO:0030313">
    <property type="term" value="C:cell envelope"/>
    <property type="evidence" value="ECO:0007669"/>
    <property type="project" value="UniProtKB-SubCell"/>
</dbReference>
<dbReference type="Gene3D" id="3.40.190.10">
    <property type="entry name" value="Periplasmic binding protein-like II"/>
    <property type="match status" value="2"/>
</dbReference>
<evidence type="ECO:0000313" key="6">
    <source>
        <dbReference type="EMBL" id="RHW31168.1"/>
    </source>
</evidence>
<evidence type="ECO:0000313" key="7">
    <source>
        <dbReference type="Proteomes" id="UP000284416"/>
    </source>
</evidence>
<organism evidence="6 7">
    <name type="scientific">Neobacillus notoginsengisoli</name>
    <dbReference type="NCBI Taxonomy" id="1578198"/>
    <lineage>
        <taxon>Bacteria</taxon>
        <taxon>Bacillati</taxon>
        <taxon>Bacillota</taxon>
        <taxon>Bacilli</taxon>
        <taxon>Bacillales</taxon>
        <taxon>Bacillaceae</taxon>
        <taxon>Neobacillus</taxon>
    </lineage>
</organism>